<feature type="compositionally biased region" description="Low complexity" evidence="1">
    <location>
        <begin position="110"/>
        <end position="125"/>
    </location>
</feature>
<dbReference type="Pfam" id="PF14295">
    <property type="entry name" value="PAN_4"/>
    <property type="match status" value="1"/>
</dbReference>
<evidence type="ECO:0000259" key="3">
    <source>
        <dbReference type="Pfam" id="PF14295"/>
    </source>
</evidence>
<dbReference type="InterPro" id="IPR003609">
    <property type="entry name" value="Pan_app"/>
</dbReference>
<dbReference type="Proteomes" id="UP000266152">
    <property type="component" value="Unassembled WGS sequence"/>
</dbReference>
<evidence type="ECO:0000256" key="1">
    <source>
        <dbReference type="SAM" id="MobiDB-lite"/>
    </source>
</evidence>
<protein>
    <recommendedName>
        <fullName evidence="3">Apple domain-containing protein</fullName>
    </recommendedName>
</protein>
<accession>A0A395RW29</accession>
<feature type="domain" description="Apple" evidence="3">
    <location>
        <begin position="402"/>
        <end position="435"/>
    </location>
</feature>
<gene>
    <name evidence="4" type="ORF">FSPOR_8033</name>
</gene>
<proteinExistence type="predicted"/>
<sequence length="465" mass="49962">MVPFRCLAVAAALCYEVNAGPCRPYRGSTTVTESSGATLTYESSVLVDTTAQTPTSITHPSVETVSSSDISTSLAVATTNTWPDETVTNAVLSSTSGDETSAPRETTDAETSSLTTEQKETTTTQADNSSEDPSVTVSHRPSAGIETSSAETSSFETSSTVPSSIETTSAERTNFETTSAQLSTTSTTEETTTTSTASAEPQPTNYFLNGGFEIPDDSGAYTGAPSLLGRSVTVKTDSSHALSGTHYAELAYPIVGSTGAVAYTFRQTIAGLDPAKRYVYTYNWAPVNMVANPGTSPSLQFTSYVGNLLYEYNYRGEVSPADTYVKRNLVFGGTGSVMDNVQTRVTFNNLASGSVLFDDISIIEYDPPAKLISPKPNNKWCGLMGSPYGLSNKDKLLIYDPSISLEDCVQSCHQEPTCQVISYVPAFGNNIGRCWRYKVPREDIEFVENNGGMHYVYEPECFTFK</sequence>
<dbReference type="EMBL" id="PXOF01000118">
    <property type="protein sequence ID" value="RGP64214.1"/>
    <property type="molecule type" value="Genomic_DNA"/>
</dbReference>
<comment type="caution">
    <text evidence="4">The sequence shown here is derived from an EMBL/GenBank/DDBJ whole genome shotgun (WGS) entry which is preliminary data.</text>
</comment>
<organism evidence="4 5">
    <name type="scientific">Fusarium sporotrichioides</name>
    <dbReference type="NCBI Taxonomy" id="5514"/>
    <lineage>
        <taxon>Eukaryota</taxon>
        <taxon>Fungi</taxon>
        <taxon>Dikarya</taxon>
        <taxon>Ascomycota</taxon>
        <taxon>Pezizomycotina</taxon>
        <taxon>Sordariomycetes</taxon>
        <taxon>Hypocreomycetidae</taxon>
        <taxon>Hypocreales</taxon>
        <taxon>Nectriaceae</taxon>
        <taxon>Fusarium</taxon>
    </lineage>
</organism>
<dbReference type="AlphaFoldDB" id="A0A395RW29"/>
<keyword evidence="2" id="KW-0732">Signal</keyword>
<feature type="chain" id="PRO_5017212559" description="Apple domain-containing protein" evidence="2">
    <location>
        <begin position="20"/>
        <end position="465"/>
    </location>
</feature>
<feature type="compositionally biased region" description="Low complexity" evidence="1">
    <location>
        <begin position="176"/>
        <end position="200"/>
    </location>
</feature>
<dbReference type="STRING" id="5514.A0A395RW29"/>
<feature type="signal peptide" evidence="2">
    <location>
        <begin position="1"/>
        <end position="19"/>
    </location>
</feature>
<feature type="compositionally biased region" description="Polar residues" evidence="1">
    <location>
        <begin position="126"/>
        <end position="139"/>
    </location>
</feature>
<evidence type="ECO:0000313" key="5">
    <source>
        <dbReference type="Proteomes" id="UP000266152"/>
    </source>
</evidence>
<keyword evidence="5" id="KW-1185">Reference proteome</keyword>
<reference evidence="4 5" key="1">
    <citation type="journal article" date="2018" name="PLoS Pathog.">
        <title>Evolution of structural diversity of trichothecenes, a family of toxins produced by plant pathogenic and entomopathogenic fungi.</title>
        <authorList>
            <person name="Proctor R.H."/>
            <person name="McCormick S.P."/>
            <person name="Kim H.S."/>
            <person name="Cardoza R.E."/>
            <person name="Stanley A.M."/>
            <person name="Lindo L."/>
            <person name="Kelly A."/>
            <person name="Brown D.W."/>
            <person name="Lee T."/>
            <person name="Vaughan M.M."/>
            <person name="Alexander N.J."/>
            <person name="Busman M."/>
            <person name="Gutierrez S."/>
        </authorList>
    </citation>
    <scope>NUCLEOTIDE SEQUENCE [LARGE SCALE GENOMIC DNA]</scope>
    <source>
        <strain evidence="4 5">NRRL 3299</strain>
    </source>
</reference>
<evidence type="ECO:0000313" key="4">
    <source>
        <dbReference type="EMBL" id="RGP64214.1"/>
    </source>
</evidence>
<name>A0A395RW29_FUSSP</name>
<feature type="compositionally biased region" description="Low complexity" evidence="1">
    <location>
        <begin position="146"/>
        <end position="164"/>
    </location>
</feature>
<evidence type="ECO:0000256" key="2">
    <source>
        <dbReference type="SAM" id="SignalP"/>
    </source>
</evidence>
<feature type="region of interest" description="Disordered" evidence="1">
    <location>
        <begin position="93"/>
        <end position="204"/>
    </location>
</feature>